<name>A0ABY7BBX4_9PSEU</name>
<evidence type="ECO:0000256" key="1">
    <source>
        <dbReference type="ARBA" id="ARBA00022987"/>
    </source>
</evidence>
<evidence type="ECO:0000256" key="2">
    <source>
        <dbReference type="ARBA" id="ARBA00035108"/>
    </source>
</evidence>
<evidence type="ECO:0000313" key="5">
    <source>
        <dbReference type="Proteomes" id="UP001163203"/>
    </source>
</evidence>
<dbReference type="EMBL" id="CP113836">
    <property type="protein sequence ID" value="WAL68919.1"/>
    <property type="molecule type" value="Genomic_DNA"/>
</dbReference>
<accession>A0ABY7BBX4</accession>
<sequence>MAALLVLCVGGGAVTEPAPLPGTDRQIALVDLLDRVLAGGVVITGELTLSISDVDLVRVSLRALLASVGSLEAVEPS</sequence>
<dbReference type="InterPro" id="IPR050530">
    <property type="entry name" value="GvpA"/>
</dbReference>
<dbReference type="InterPro" id="IPR000638">
    <property type="entry name" value="Gas-vesicle_GvpA-like"/>
</dbReference>
<dbReference type="Pfam" id="PF00741">
    <property type="entry name" value="Gas_vesicle"/>
    <property type="match status" value="1"/>
</dbReference>
<dbReference type="PANTHER" id="PTHR35344">
    <property type="entry name" value="GAS VESICLE STRUCTURAL PROTEIN 2-RELATED"/>
    <property type="match status" value="1"/>
</dbReference>
<dbReference type="PANTHER" id="PTHR35344:SF4">
    <property type="entry name" value="GAS VESICLE PROTEIN A1"/>
    <property type="match status" value="1"/>
</dbReference>
<proteinExistence type="inferred from homology"/>
<evidence type="ECO:0000256" key="3">
    <source>
        <dbReference type="ARBA" id="ARBA00035646"/>
    </source>
</evidence>
<comment type="subcellular location">
    <subcellularLocation>
        <location evidence="2">Gas vesicle</location>
    </subcellularLocation>
</comment>
<dbReference type="Proteomes" id="UP001163203">
    <property type="component" value="Chromosome"/>
</dbReference>
<evidence type="ECO:0000313" key="4">
    <source>
        <dbReference type="EMBL" id="WAL68919.1"/>
    </source>
</evidence>
<gene>
    <name evidence="4" type="ORF">ORV05_14495</name>
</gene>
<reference evidence="4" key="1">
    <citation type="submission" date="2022-11" db="EMBL/GenBank/DDBJ databases">
        <authorList>
            <person name="Mo P."/>
        </authorList>
    </citation>
    <scope>NUCLEOTIDE SEQUENCE</scope>
    <source>
        <strain evidence="4">HUAS 11-8</strain>
    </source>
</reference>
<protein>
    <submittedName>
        <fullName evidence="4">Gas vesicle protein</fullName>
    </submittedName>
</protein>
<keyword evidence="5" id="KW-1185">Reference proteome</keyword>
<keyword evidence="1" id="KW-0304">Gas vesicle</keyword>
<comment type="similarity">
    <text evidence="3">Belongs to the gas vesicle GvpA family.</text>
</comment>
<organism evidence="4 5">
    <name type="scientific">Amycolatopsis cynarae</name>
    <dbReference type="NCBI Taxonomy" id="2995223"/>
    <lineage>
        <taxon>Bacteria</taxon>
        <taxon>Bacillati</taxon>
        <taxon>Actinomycetota</taxon>
        <taxon>Actinomycetes</taxon>
        <taxon>Pseudonocardiales</taxon>
        <taxon>Pseudonocardiaceae</taxon>
        <taxon>Amycolatopsis</taxon>
    </lineage>
</organism>